<comment type="caution">
    <text evidence="1">The sequence shown here is derived from an EMBL/GenBank/DDBJ whole genome shotgun (WGS) entry which is preliminary data.</text>
</comment>
<reference evidence="1" key="1">
    <citation type="submission" date="2009-10" db="EMBL/GenBank/DDBJ databases">
        <title>Diversity of trophic interactions inside an arsenic-rich microbial ecosystem.</title>
        <authorList>
            <person name="Bertin P.N."/>
            <person name="Heinrich-Salmeron A."/>
            <person name="Pelletier E."/>
            <person name="Goulhen-Chollet F."/>
            <person name="Arsene-Ploetze F."/>
            <person name="Gallien S."/>
            <person name="Calteau A."/>
            <person name="Vallenet D."/>
            <person name="Casiot C."/>
            <person name="Chane-Woon-Ming B."/>
            <person name="Giloteaux L."/>
            <person name="Barakat M."/>
            <person name="Bonnefoy V."/>
            <person name="Bruneel O."/>
            <person name="Chandler M."/>
            <person name="Cleiss J."/>
            <person name="Duran R."/>
            <person name="Elbaz-Poulichet F."/>
            <person name="Fonknechten N."/>
            <person name="Lauga B."/>
            <person name="Mornico D."/>
            <person name="Ortet P."/>
            <person name="Schaeffer C."/>
            <person name="Siguier P."/>
            <person name="Alexander Thil Smith A."/>
            <person name="Van Dorsselaer A."/>
            <person name="Weissenbach J."/>
            <person name="Medigue C."/>
            <person name="Le Paslier D."/>
        </authorList>
    </citation>
    <scope>NUCLEOTIDE SEQUENCE</scope>
</reference>
<accession>E6PVL5</accession>
<sequence length="97" mass="10757">MEGRFFLHGRAGCHMVRQFGAALKVIVRNADVALFPAPQCGANTGQRLHAENSAVRRMGQFCCDSMQINAVERSKLALTSDSRRGACRRLRRDAIQP</sequence>
<dbReference type="AlphaFoldDB" id="E6PVL5"/>
<evidence type="ECO:0000313" key="1">
    <source>
        <dbReference type="EMBL" id="CBH98972.1"/>
    </source>
</evidence>
<proteinExistence type="predicted"/>
<dbReference type="EMBL" id="CABM01000065">
    <property type="protein sequence ID" value="CBH98972.1"/>
    <property type="molecule type" value="Genomic_DNA"/>
</dbReference>
<protein>
    <submittedName>
        <fullName evidence="1">Uncharacterized protein</fullName>
    </submittedName>
</protein>
<organism evidence="1">
    <name type="scientific">mine drainage metagenome</name>
    <dbReference type="NCBI Taxonomy" id="410659"/>
    <lineage>
        <taxon>unclassified sequences</taxon>
        <taxon>metagenomes</taxon>
        <taxon>ecological metagenomes</taxon>
    </lineage>
</organism>
<gene>
    <name evidence="1" type="ORF">CARN2_0146</name>
</gene>
<name>E6PVL5_9ZZZZ</name>